<dbReference type="Pfam" id="PF01047">
    <property type="entry name" value="MarR"/>
    <property type="match status" value="1"/>
</dbReference>
<proteinExistence type="predicted"/>
<gene>
    <name evidence="3" type="ORF">ACFO8L_28525</name>
</gene>
<dbReference type="InterPro" id="IPR036388">
    <property type="entry name" value="WH-like_DNA-bd_sf"/>
</dbReference>
<evidence type="ECO:0000313" key="4">
    <source>
        <dbReference type="Proteomes" id="UP001595891"/>
    </source>
</evidence>
<comment type="caution">
    <text evidence="3">The sequence shown here is derived from an EMBL/GenBank/DDBJ whole genome shotgun (WGS) entry which is preliminary data.</text>
</comment>
<feature type="compositionally biased region" description="Polar residues" evidence="1">
    <location>
        <begin position="234"/>
        <end position="260"/>
    </location>
</feature>
<dbReference type="InterPro" id="IPR036390">
    <property type="entry name" value="WH_DNA-bd_sf"/>
</dbReference>
<dbReference type="SUPFAM" id="SSF46785">
    <property type="entry name" value="Winged helix' DNA-binding domain"/>
    <property type="match status" value="1"/>
</dbReference>
<dbReference type="InterPro" id="IPR011991">
    <property type="entry name" value="ArsR-like_HTH"/>
</dbReference>
<protein>
    <submittedName>
        <fullName evidence="3">Helix-turn-helix transcriptional regulator</fullName>
    </submittedName>
</protein>
<dbReference type="InterPro" id="IPR000835">
    <property type="entry name" value="HTH_MarR-typ"/>
</dbReference>
<feature type="region of interest" description="Disordered" evidence="1">
    <location>
        <begin position="219"/>
        <end position="270"/>
    </location>
</feature>
<dbReference type="RefSeq" id="WP_262843898.1">
    <property type="nucleotide sequence ID" value="NZ_JANZYP010000022.1"/>
</dbReference>
<dbReference type="PANTHER" id="PTHR30363:SF28">
    <property type="entry name" value="TRANSCRIPTIONAL REGULATORY PROTEIN-RELATED"/>
    <property type="match status" value="1"/>
</dbReference>
<dbReference type="PANTHER" id="PTHR30363">
    <property type="entry name" value="HTH-TYPE TRANSCRIPTIONAL REGULATOR SRLR-RELATED"/>
    <property type="match status" value="1"/>
</dbReference>
<accession>A0ABV9EMK0</accession>
<dbReference type="Gene3D" id="1.10.10.10">
    <property type="entry name" value="Winged helix-like DNA-binding domain superfamily/Winged helix DNA-binding domain"/>
    <property type="match status" value="1"/>
</dbReference>
<feature type="compositionally biased region" description="Basic and acidic residues" evidence="1">
    <location>
        <begin position="261"/>
        <end position="270"/>
    </location>
</feature>
<evidence type="ECO:0000259" key="2">
    <source>
        <dbReference type="SMART" id="SM00347"/>
    </source>
</evidence>
<reference evidence="4" key="1">
    <citation type="journal article" date="2019" name="Int. J. Syst. Evol. Microbiol.">
        <title>The Global Catalogue of Microorganisms (GCM) 10K type strain sequencing project: providing services to taxonomists for standard genome sequencing and annotation.</title>
        <authorList>
            <consortium name="The Broad Institute Genomics Platform"/>
            <consortium name="The Broad Institute Genome Sequencing Center for Infectious Disease"/>
            <person name="Wu L."/>
            <person name="Ma J."/>
        </authorList>
    </citation>
    <scope>NUCLEOTIDE SEQUENCE [LARGE SCALE GENOMIC DNA]</scope>
    <source>
        <strain evidence="4">CCUG 49560</strain>
    </source>
</reference>
<dbReference type="CDD" id="cd00090">
    <property type="entry name" value="HTH_ARSR"/>
    <property type="match status" value="1"/>
</dbReference>
<dbReference type="Proteomes" id="UP001595891">
    <property type="component" value="Unassembled WGS sequence"/>
</dbReference>
<dbReference type="SMART" id="SM00347">
    <property type="entry name" value="HTH_MARR"/>
    <property type="match status" value="1"/>
</dbReference>
<name>A0ABV9EMK0_9ACTN</name>
<evidence type="ECO:0000313" key="3">
    <source>
        <dbReference type="EMBL" id="MFC4590068.1"/>
    </source>
</evidence>
<organism evidence="3 4">
    <name type="scientific">Sphaerisporangium corydalis</name>
    <dbReference type="NCBI Taxonomy" id="1441875"/>
    <lineage>
        <taxon>Bacteria</taxon>
        <taxon>Bacillati</taxon>
        <taxon>Actinomycetota</taxon>
        <taxon>Actinomycetes</taxon>
        <taxon>Streptosporangiales</taxon>
        <taxon>Streptosporangiaceae</taxon>
        <taxon>Sphaerisporangium</taxon>
    </lineage>
</organism>
<dbReference type="EMBL" id="JBHSFN010000020">
    <property type="protein sequence ID" value="MFC4590068.1"/>
    <property type="molecule type" value="Genomic_DNA"/>
</dbReference>
<keyword evidence="4" id="KW-1185">Reference proteome</keyword>
<sequence>MTYAEKGAERGTRARVARLILEHGPINAAALGERLGLTPAAVRRHLDTLLAEEMIEPRTVRPRGQRGRGRPAKLFVITDAGRNAFVHAYDGLAGSALRFLAERVGEEAVADFARSQVSALVRRLAPAMREVPADQRVRVLAEALTTDGYAASATQAKSGGDQLCQHHCPVAHVAAEFPQLCEAETEAFGELLGTPVQRLATIAHGDGVCTTHVSPRALATQRNAPVNPRRSAIADTSQSSGVNMRTDTSESSGVTMSTSRKAIESKETGR</sequence>
<dbReference type="InterPro" id="IPR050313">
    <property type="entry name" value="Carb_Metab_HTH_regulators"/>
</dbReference>
<feature type="domain" description="HTH marR-type" evidence="2">
    <location>
        <begin position="5"/>
        <end position="109"/>
    </location>
</feature>
<evidence type="ECO:0000256" key="1">
    <source>
        <dbReference type="SAM" id="MobiDB-lite"/>
    </source>
</evidence>